<evidence type="ECO:0000313" key="3">
    <source>
        <dbReference type="Proteomes" id="UP001305414"/>
    </source>
</evidence>
<evidence type="ECO:0000313" key="2">
    <source>
        <dbReference type="EMBL" id="KAK5630700.1"/>
    </source>
</evidence>
<protein>
    <recommendedName>
        <fullName evidence="1">6-phosphogluconate dehydrogenase NADP-binding domain-containing protein</fullName>
    </recommendedName>
</protein>
<dbReference type="PROSITE" id="PS00895">
    <property type="entry name" value="3_HYDROXYISOBUT_DH"/>
    <property type="match status" value="1"/>
</dbReference>
<dbReference type="SUPFAM" id="SSF51735">
    <property type="entry name" value="NAD(P)-binding Rossmann-fold domains"/>
    <property type="match status" value="1"/>
</dbReference>
<dbReference type="GO" id="GO:0016491">
    <property type="term" value="F:oxidoreductase activity"/>
    <property type="evidence" value="ECO:0007669"/>
    <property type="project" value="InterPro"/>
</dbReference>
<dbReference type="InterPro" id="IPR006115">
    <property type="entry name" value="6PGDH_NADP-bd"/>
</dbReference>
<reference evidence="2 3" key="1">
    <citation type="submission" date="2023-10" db="EMBL/GenBank/DDBJ databases">
        <title>Draft genome sequence of Xylaria bambusicola isolate GMP-LS, the root and basal stem rot pathogen of sugarcane in Indonesia.</title>
        <authorList>
            <person name="Selvaraj P."/>
            <person name="Muralishankar V."/>
            <person name="Muruganantham S."/>
            <person name="Sp S."/>
            <person name="Haryani S."/>
            <person name="Lau K.J.X."/>
            <person name="Naqvi N.I."/>
        </authorList>
    </citation>
    <scope>NUCLEOTIDE SEQUENCE [LARGE SCALE GENOMIC DNA]</scope>
    <source>
        <strain evidence="2">GMP-LS</strain>
    </source>
</reference>
<dbReference type="InterPro" id="IPR002204">
    <property type="entry name" value="3-OH-isobutyrate_DH-rel_CS"/>
</dbReference>
<dbReference type="PANTHER" id="PTHR43580:SF2">
    <property type="entry name" value="CYTOKINE-LIKE NUCLEAR FACTOR N-PAC"/>
    <property type="match status" value="1"/>
</dbReference>
<comment type="caution">
    <text evidence="2">The sequence shown here is derived from an EMBL/GenBank/DDBJ whole genome shotgun (WGS) entry which is preliminary data.</text>
</comment>
<dbReference type="Proteomes" id="UP001305414">
    <property type="component" value="Unassembled WGS sequence"/>
</dbReference>
<dbReference type="EMBL" id="JAWHQM010000017">
    <property type="protein sequence ID" value="KAK5630700.1"/>
    <property type="molecule type" value="Genomic_DNA"/>
</dbReference>
<dbReference type="InterPro" id="IPR036291">
    <property type="entry name" value="NAD(P)-bd_dom_sf"/>
</dbReference>
<dbReference type="GO" id="GO:0050661">
    <property type="term" value="F:NADP binding"/>
    <property type="evidence" value="ECO:0007669"/>
    <property type="project" value="InterPro"/>
</dbReference>
<dbReference type="AlphaFoldDB" id="A0AAN7UEC2"/>
<sequence>MRVGFIGLGTMGTPMALNLSRHFPITVWNRSRSRYPPLVEAGVKVGATPAQVAEGSEVIFVMLWTLSQSKMY</sequence>
<dbReference type="Gene3D" id="3.40.50.720">
    <property type="entry name" value="NAD(P)-binding Rossmann-like Domain"/>
    <property type="match status" value="1"/>
</dbReference>
<name>A0AAN7UEC2_9PEZI</name>
<evidence type="ECO:0000259" key="1">
    <source>
        <dbReference type="Pfam" id="PF03446"/>
    </source>
</evidence>
<dbReference type="PANTHER" id="PTHR43580">
    <property type="entry name" value="OXIDOREDUCTASE GLYR1-RELATED"/>
    <property type="match status" value="1"/>
</dbReference>
<dbReference type="InterPro" id="IPR051265">
    <property type="entry name" value="HIBADH-related_NP60_sf"/>
</dbReference>
<accession>A0AAN7UEC2</accession>
<dbReference type="Pfam" id="PF03446">
    <property type="entry name" value="NAD_binding_2"/>
    <property type="match status" value="1"/>
</dbReference>
<keyword evidence="3" id="KW-1185">Reference proteome</keyword>
<gene>
    <name evidence="2" type="ORF">RRF57_006415</name>
</gene>
<organism evidence="2 3">
    <name type="scientific">Xylaria bambusicola</name>
    <dbReference type="NCBI Taxonomy" id="326684"/>
    <lineage>
        <taxon>Eukaryota</taxon>
        <taxon>Fungi</taxon>
        <taxon>Dikarya</taxon>
        <taxon>Ascomycota</taxon>
        <taxon>Pezizomycotina</taxon>
        <taxon>Sordariomycetes</taxon>
        <taxon>Xylariomycetidae</taxon>
        <taxon>Xylariales</taxon>
        <taxon>Xylariaceae</taxon>
        <taxon>Xylaria</taxon>
    </lineage>
</organism>
<feature type="domain" description="6-phosphogluconate dehydrogenase NADP-binding" evidence="1">
    <location>
        <begin position="2"/>
        <end position="64"/>
    </location>
</feature>
<proteinExistence type="predicted"/>